<dbReference type="EMBL" id="JARQWQ010000018">
    <property type="protein sequence ID" value="KAK2565868.1"/>
    <property type="molecule type" value="Genomic_DNA"/>
</dbReference>
<feature type="compositionally biased region" description="Basic and acidic residues" evidence="1">
    <location>
        <begin position="15"/>
        <end position="27"/>
    </location>
</feature>
<dbReference type="AlphaFoldDB" id="A0AAD9QR40"/>
<name>A0AAD9QR40_ACRCE</name>
<proteinExistence type="predicted"/>
<reference evidence="2" key="2">
    <citation type="journal article" date="2023" name="Science">
        <title>Genomic signatures of disease resistance in endangered staghorn corals.</title>
        <authorList>
            <person name="Vollmer S.V."/>
            <person name="Selwyn J.D."/>
            <person name="Despard B.A."/>
            <person name="Roesel C.L."/>
        </authorList>
    </citation>
    <scope>NUCLEOTIDE SEQUENCE</scope>
    <source>
        <strain evidence="2">K2</strain>
    </source>
</reference>
<comment type="caution">
    <text evidence="2">The sequence shown here is derived from an EMBL/GenBank/DDBJ whole genome shotgun (WGS) entry which is preliminary data.</text>
</comment>
<evidence type="ECO:0000256" key="1">
    <source>
        <dbReference type="SAM" id="MobiDB-lite"/>
    </source>
</evidence>
<sequence length="69" mass="7988">MSQTPKTSDDEEMDFNMKSKESSKEHGMQAICELHSARRNAPLASQLKTIDEEYHYLLDQEQSDSAYYV</sequence>
<evidence type="ECO:0000313" key="3">
    <source>
        <dbReference type="Proteomes" id="UP001249851"/>
    </source>
</evidence>
<accession>A0AAD9QR40</accession>
<organism evidence="2 3">
    <name type="scientific">Acropora cervicornis</name>
    <name type="common">Staghorn coral</name>
    <dbReference type="NCBI Taxonomy" id="6130"/>
    <lineage>
        <taxon>Eukaryota</taxon>
        <taxon>Metazoa</taxon>
        <taxon>Cnidaria</taxon>
        <taxon>Anthozoa</taxon>
        <taxon>Hexacorallia</taxon>
        <taxon>Scleractinia</taxon>
        <taxon>Astrocoeniina</taxon>
        <taxon>Acroporidae</taxon>
        <taxon>Acropora</taxon>
    </lineage>
</organism>
<keyword evidence="3" id="KW-1185">Reference proteome</keyword>
<gene>
    <name evidence="2" type="ORF">P5673_010158</name>
</gene>
<dbReference type="Proteomes" id="UP001249851">
    <property type="component" value="Unassembled WGS sequence"/>
</dbReference>
<feature type="region of interest" description="Disordered" evidence="1">
    <location>
        <begin position="1"/>
        <end position="31"/>
    </location>
</feature>
<protein>
    <submittedName>
        <fullName evidence="2">Uncharacterized protein</fullName>
    </submittedName>
</protein>
<reference evidence="2" key="1">
    <citation type="journal article" date="2023" name="G3 (Bethesda)">
        <title>Whole genome assembly and annotation of the endangered Caribbean coral Acropora cervicornis.</title>
        <authorList>
            <person name="Selwyn J.D."/>
            <person name="Vollmer S.V."/>
        </authorList>
    </citation>
    <scope>NUCLEOTIDE SEQUENCE</scope>
    <source>
        <strain evidence="2">K2</strain>
    </source>
</reference>
<evidence type="ECO:0000313" key="2">
    <source>
        <dbReference type="EMBL" id="KAK2565868.1"/>
    </source>
</evidence>